<accession>A0A0N4VH33</accession>
<dbReference type="WBParaSite" id="EVEC_0001013401-mRNA-1">
    <property type="protein sequence ID" value="EVEC_0001013401-mRNA-1"/>
    <property type="gene ID" value="EVEC_0001013401"/>
</dbReference>
<organism evidence="5">
    <name type="scientific">Enterobius vermicularis</name>
    <name type="common">Human pinworm</name>
    <dbReference type="NCBI Taxonomy" id="51028"/>
    <lineage>
        <taxon>Eukaryota</taxon>
        <taxon>Metazoa</taxon>
        <taxon>Ecdysozoa</taxon>
        <taxon>Nematoda</taxon>
        <taxon>Chromadorea</taxon>
        <taxon>Rhabditida</taxon>
        <taxon>Spirurina</taxon>
        <taxon>Oxyuridomorpha</taxon>
        <taxon>Oxyuroidea</taxon>
        <taxon>Oxyuridae</taxon>
        <taxon>Enterobius</taxon>
    </lineage>
</organism>
<dbReference type="Proteomes" id="UP000274131">
    <property type="component" value="Unassembled WGS sequence"/>
</dbReference>
<reference evidence="3 4" key="2">
    <citation type="submission" date="2018-10" db="EMBL/GenBank/DDBJ databases">
        <authorList>
            <consortium name="Pathogen Informatics"/>
        </authorList>
    </citation>
    <scope>NUCLEOTIDE SEQUENCE [LARGE SCALE GENOMIC DNA]</scope>
</reference>
<name>A0A0N4VH33_ENTVE</name>
<evidence type="ECO:0000313" key="3">
    <source>
        <dbReference type="EMBL" id="VDD94728.1"/>
    </source>
</evidence>
<dbReference type="AlphaFoldDB" id="A0A0N4VH33"/>
<evidence type="ECO:0000313" key="4">
    <source>
        <dbReference type="Proteomes" id="UP000274131"/>
    </source>
</evidence>
<keyword evidence="4" id="KW-1185">Reference proteome</keyword>
<keyword evidence="1" id="KW-0175">Coiled coil</keyword>
<evidence type="ECO:0000256" key="1">
    <source>
        <dbReference type="SAM" id="Coils"/>
    </source>
</evidence>
<proteinExistence type="predicted"/>
<evidence type="ECO:0000256" key="2">
    <source>
        <dbReference type="SAM" id="MobiDB-lite"/>
    </source>
</evidence>
<reference evidence="5" key="1">
    <citation type="submission" date="2017-02" db="UniProtKB">
        <authorList>
            <consortium name="WormBaseParasite"/>
        </authorList>
    </citation>
    <scope>IDENTIFICATION</scope>
</reference>
<gene>
    <name evidence="3" type="ORF">EVEC_LOCUS9479</name>
</gene>
<feature type="compositionally biased region" description="Basic and acidic residues" evidence="2">
    <location>
        <begin position="80"/>
        <end position="109"/>
    </location>
</feature>
<evidence type="ECO:0000313" key="5">
    <source>
        <dbReference type="WBParaSite" id="EVEC_0001013401-mRNA-1"/>
    </source>
</evidence>
<protein>
    <submittedName>
        <fullName evidence="5">GOLGA2L5 domain-containing protein</fullName>
    </submittedName>
</protein>
<dbReference type="EMBL" id="UXUI01010076">
    <property type="protein sequence ID" value="VDD94728.1"/>
    <property type="molecule type" value="Genomic_DNA"/>
</dbReference>
<sequence length="109" mass="12866">MEQKREVEQELNDCQSNLSDAYNRISELQKELEEKSVQQPEMVHVVEEHVERKEVLEEKTKTVTRGALSEDVEPSSGDGKVVRETEKEEVTETENYWEHFPEKHYPHPE</sequence>
<feature type="coiled-coil region" evidence="1">
    <location>
        <begin position="4"/>
        <end position="38"/>
    </location>
</feature>
<feature type="region of interest" description="Disordered" evidence="2">
    <location>
        <begin position="59"/>
        <end position="109"/>
    </location>
</feature>